<feature type="transmembrane region" description="Helical" evidence="8">
    <location>
        <begin position="12"/>
        <end position="31"/>
    </location>
</feature>
<organism evidence="10 11">
    <name type="scientific">Thermoanaerobacterium butyriciformans</name>
    <dbReference type="NCBI Taxonomy" id="1702242"/>
    <lineage>
        <taxon>Bacteria</taxon>
        <taxon>Bacillati</taxon>
        <taxon>Bacillota</taxon>
        <taxon>Clostridia</taxon>
        <taxon>Thermoanaerobacterales</taxon>
        <taxon>Thermoanaerobacteraceae</taxon>
        <taxon>Thermoanaerobacterium</taxon>
    </lineage>
</organism>
<dbReference type="CDD" id="cd13123">
    <property type="entry name" value="MATE_MurJ_like"/>
    <property type="match status" value="1"/>
</dbReference>
<feature type="transmembrane region" description="Helical" evidence="8">
    <location>
        <begin position="91"/>
        <end position="113"/>
    </location>
</feature>
<keyword evidence="8 9" id="KW-0961">Cell wall biogenesis/degradation</keyword>
<feature type="transmembrane region" description="Helical" evidence="8">
    <location>
        <begin position="228"/>
        <end position="248"/>
    </location>
</feature>
<dbReference type="Proteomes" id="UP001166402">
    <property type="component" value="Unassembled WGS sequence"/>
</dbReference>
<dbReference type="EMBL" id="JAGGLT010000021">
    <property type="protein sequence ID" value="MBP2072461.1"/>
    <property type="molecule type" value="Genomic_DNA"/>
</dbReference>
<keyword evidence="5 8" id="KW-0573">Peptidoglycan synthesis</keyword>
<feature type="transmembrane region" description="Helical" evidence="8">
    <location>
        <begin position="159"/>
        <end position="179"/>
    </location>
</feature>
<proteinExistence type="inferred from homology"/>
<feature type="transmembrane region" description="Helical" evidence="8">
    <location>
        <begin position="268"/>
        <end position="289"/>
    </location>
</feature>
<keyword evidence="6 8" id="KW-1133">Transmembrane helix</keyword>
<feature type="transmembrane region" description="Helical" evidence="8">
    <location>
        <begin position="409"/>
        <end position="426"/>
    </location>
</feature>
<comment type="similarity">
    <text evidence="8 9">Belongs to the MurJ/MviN family.</text>
</comment>
<feature type="transmembrane region" description="Helical" evidence="8">
    <location>
        <begin position="438"/>
        <end position="460"/>
    </location>
</feature>
<dbReference type="PANTHER" id="PTHR47019:SF1">
    <property type="entry name" value="LIPID II FLIPPASE MURJ"/>
    <property type="match status" value="1"/>
</dbReference>
<feature type="transmembrane region" description="Helical" evidence="8">
    <location>
        <begin position="310"/>
        <end position="333"/>
    </location>
</feature>
<dbReference type="InterPro" id="IPR004268">
    <property type="entry name" value="MurJ"/>
</dbReference>
<feature type="transmembrane region" description="Helical" evidence="8">
    <location>
        <begin position="345"/>
        <end position="363"/>
    </location>
</feature>
<evidence type="ECO:0000256" key="7">
    <source>
        <dbReference type="ARBA" id="ARBA00023136"/>
    </source>
</evidence>
<evidence type="ECO:0000256" key="6">
    <source>
        <dbReference type="ARBA" id="ARBA00022989"/>
    </source>
</evidence>
<evidence type="ECO:0000313" key="10">
    <source>
        <dbReference type="EMBL" id="MBP2072461.1"/>
    </source>
</evidence>
<keyword evidence="4 8" id="KW-0133">Cell shape</keyword>
<accession>A0ABS4NFM9</accession>
<dbReference type="InterPro" id="IPR051050">
    <property type="entry name" value="Lipid_II_flippase_MurJ/MviN"/>
</dbReference>
<evidence type="ECO:0000256" key="1">
    <source>
        <dbReference type="ARBA" id="ARBA00004651"/>
    </source>
</evidence>
<name>A0ABS4NFM9_9THEO</name>
<comment type="subcellular location">
    <subcellularLocation>
        <location evidence="1 8">Cell membrane</location>
        <topology evidence="1 8">Multi-pass membrane protein</topology>
    </subcellularLocation>
</comment>
<evidence type="ECO:0000256" key="8">
    <source>
        <dbReference type="HAMAP-Rule" id="MF_02078"/>
    </source>
</evidence>
<comment type="pathway">
    <text evidence="8">Cell wall biogenesis; peptidoglycan biosynthesis.</text>
</comment>
<dbReference type="RefSeq" id="WP_209454221.1">
    <property type="nucleotide sequence ID" value="NZ_JAGGLT010000021.1"/>
</dbReference>
<evidence type="ECO:0000256" key="9">
    <source>
        <dbReference type="PIRNR" id="PIRNR002869"/>
    </source>
</evidence>
<feature type="transmembrane region" description="Helical" evidence="8">
    <location>
        <begin position="185"/>
        <end position="208"/>
    </location>
</feature>
<comment type="caution">
    <text evidence="10">The sequence shown here is derived from an EMBL/GenBank/DDBJ whole genome shotgun (WGS) entry which is preliminary data.</text>
</comment>
<dbReference type="PANTHER" id="PTHR47019">
    <property type="entry name" value="LIPID II FLIPPASE MURJ"/>
    <property type="match status" value="1"/>
</dbReference>
<keyword evidence="8 9" id="KW-0813">Transport</keyword>
<evidence type="ECO:0000256" key="3">
    <source>
        <dbReference type="ARBA" id="ARBA00022692"/>
    </source>
</evidence>
<dbReference type="NCBIfam" id="TIGR01695">
    <property type="entry name" value="murJ_mviN"/>
    <property type="match status" value="1"/>
</dbReference>
<keyword evidence="11" id="KW-1185">Reference proteome</keyword>
<keyword evidence="7 8" id="KW-0472">Membrane</keyword>
<keyword evidence="3 8" id="KW-0812">Transmembrane</keyword>
<dbReference type="HAMAP" id="MF_02078">
    <property type="entry name" value="MurJ_MviN"/>
    <property type="match status" value="1"/>
</dbReference>
<evidence type="ECO:0000256" key="5">
    <source>
        <dbReference type="ARBA" id="ARBA00022984"/>
    </source>
</evidence>
<evidence type="ECO:0000256" key="4">
    <source>
        <dbReference type="ARBA" id="ARBA00022960"/>
    </source>
</evidence>
<protein>
    <recommendedName>
        <fullName evidence="8">Probable lipid II flippase MurJ</fullName>
    </recommendedName>
</protein>
<feature type="transmembrane region" description="Helical" evidence="8">
    <location>
        <begin position="133"/>
        <end position="152"/>
    </location>
</feature>
<evidence type="ECO:0000313" key="11">
    <source>
        <dbReference type="Proteomes" id="UP001166402"/>
    </source>
</evidence>
<evidence type="ECO:0000256" key="2">
    <source>
        <dbReference type="ARBA" id="ARBA00022475"/>
    </source>
</evidence>
<sequence length="518" mass="56341">MSTVRKTAKAAGLVMVITFISKITGFLREVVLGSKFGTTKDVDAYNMAQNIPMVLFAAIAASIGTTVIPLFSEYLARKGKDKAFEFINNLLNVIILMTIVFTAIGAIASPMIVKIMAPGFKGDVYYETLKLTMILLPVMIFVAASNIITGVLQSLQHFAVPAMIGIPYNIIIIGTALMYGTKYGIYGVALATVVGSIIQVLIQLPVLYKFGFRYRVVLNLKDESIKKVIILAIPVLIGTSIQVINTYVDRMIASYLPAGSIAALNYANRLIGFDIFSMAIAIVIYPMLSRHFASNNIDEFIKGIKMAVKAILYIMIPVTVGAIIFRVPIIRILFERGAFDERSTYLTSIAFMFYSLGMTANGLRNVLSRGFYSLKDTRTPMINGAIAVLINIGLNLVIVRYLALGGLALSTSVAATAASLMLMYSLRKKIGRIGGNEIASSFVKALIGSAIMGVFAHFVYNGLSKFVTGGKIYDALSLFITVLISAFIYFLFILLTDNSMVSYVKKGASIIKGKLAKE</sequence>
<keyword evidence="2 8" id="KW-1003">Cell membrane</keyword>
<feature type="transmembrane region" description="Helical" evidence="8">
    <location>
        <begin position="384"/>
        <end position="403"/>
    </location>
</feature>
<dbReference type="PIRSF" id="PIRSF002869">
    <property type="entry name" value="MviN"/>
    <property type="match status" value="1"/>
</dbReference>
<gene>
    <name evidence="8" type="primary">murJ</name>
    <name evidence="10" type="ORF">J2Z80_001992</name>
</gene>
<dbReference type="Pfam" id="PF03023">
    <property type="entry name" value="MurJ"/>
    <property type="match status" value="1"/>
</dbReference>
<feature type="transmembrane region" description="Helical" evidence="8">
    <location>
        <begin position="472"/>
        <end position="495"/>
    </location>
</feature>
<feature type="transmembrane region" description="Helical" evidence="8">
    <location>
        <begin position="51"/>
        <end position="71"/>
    </location>
</feature>
<dbReference type="PRINTS" id="PR01806">
    <property type="entry name" value="VIRFACTRMVIN"/>
</dbReference>
<comment type="function">
    <text evidence="8 9">Involved in peptidoglycan biosynthesis. Transports lipid-linked peptidoglycan precursors from the inner to the outer leaflet of the cytoplasmic membrane.</text>
</comment>
<reference evidence="10" key="1">
    <citation type="submission" date="2021-03" db="EMBL/GenBank/DDBJ databases">
        <title>Genomic Encyclopedia of Type Strains, Phase IV (KMG-IV): sequencing the most valuable type-strain genomes for metagenomic binning, comparative biology and taxonomic classification.</title>
        <authorList>
            <person name="Goeker M."/>
        </authorList>
    </citation>
    <scope>NUCLEOTIDE SEQUENCE</scope>
    <source>
        <strain evidence="10">DSM 101588</strain>
    </source>
</reference>